<dbReference type="FunCoup" id="D3BLC5">
    <property type="interactions" value="151"/>
</dbReference>
<dbReference type="InParanoid" id="D3BLC5"/>
<evidence type="ECO:0000256" key="1">
    <source>
        <dbReference type="PROSITE-ProRule" id="PRU00024"/>
    </source>
</evidence>
<dbReference type="SUPFAM" id="SSF117281">
    <property type="entry name" value="Kelch motif"/>
    <property type="match status" value="1"/>
</dbReference>
<keyword evidence="5" id="KW-1185">Reference proteome</keyword>
<dbReference type="EMBL" id="ADBJ01000039">
    <property type="protein sequence ID" value="EFA77859.1"/>
    <property type="molecule type" value="Genomic_DNA"/>
</dbReference>
<dbReference type="GeneID" id="31364833"/>
<comment type="caution">
    <text evidence="4">The sequence shown here is derived from an EMBL/GenBank/DDBJ whole genome shotgun (WGS) entry which is preliminary data.</text>
</comment>
<evidence type="ECO:0000259" key="3">
    <source>
        <dbReference type="PROSITE" id="PS50119"/>
    </source>
</evidence>
<dbReference type="AlphaFoldDB" id="D3BLC5"/>
<reference evidence="4 5" key="1">
    <citation type="journal article" date="2011" name="Genome Res.">
        <title>Phylogeny-wide analysis of social amoeba genomes highlights ancient origins for complex intercellular communication.</title>
        <authorList>
            <person name="Heidel A.J."/>
            <person name="Lawal H.M."/>
            <person name="Felder M."/>
            <person name="Schilde C."/>
            <person name="Helps N.R."/>
            <person name="Tunggal B."/>
            <person name="Rivero F."/>
            <person name="John U."/>
            <person name="Schleicher M."/>
            <person name="Eichinger L."/>
            <person name="Platzer M."/>
            <person name="Noegel A.A."/>
            <person name="Schaap P."/>
            <person name="Gloeckner G."/>
        </authorList>
    </citation>
    <scope>NUCLEOTIDE SEQUENCE [LARGE SCALE GENOMIC DNA]</scope>
    <source>
        <strain evidence="5">ATCC 26659 / Pp 5 / PN500</strain>
    </source>
</reference>
<sequence length="570" mass="65912">MNSCSNHNKFFELICNDCNVLMCSACAPQHKLHSFEHIDAIKSEINNHNNINNNSNIPSFLDIQSKIKITFDSLKSAVKEYEQLQQTEDEISSRFKELHEFLVVEEHKLKKPIIDNKQQLQQYVESQITVMKSLNLMNHQLNQFIADSDTDNIQPNLPTTATTATSLSSSSLSPDTTESYQTSTIIKSISQCSDHKEFIQNNNNTLFDLTYHLQNFSDKTKKDDYSLLNLIVEHNNKLKSNNHNNVKPNQLQKYQLIPNDQQLHLIKNQLQSTFKLAFQLPQSCILSTDVNGKISVIDITDQNNIHFIQKDISTNGSKITYFSCVVVGNHFYKFGSGVSTKNVRKYFRYSIDNQTYDEIEMKGIEELNLVSVCYDGKDHIYFLDVHSKTIVNIYRFNINNSTFEKYSTAYISSSTFHHLAFHYNNCIYSYIPADKKIIKFDINIRATVELPVELPIFQQKATCTDGKGNLFVLTNTGFHQINIETNEFKQLDNSTANMNINTHNLIYHQGNDQKRYIYSLQGKSQNYRYSFEHNLWESILYDDQAESRTPLISVFTNFGKIKNEKNLKKI</sequence>
<dbReference type="InterPro" id="IPR000315">
    <property type="entry name" value="Znf_B-box"/>
</dbReference>
<dbReference type="GO" id="GO:0008270">
    <property type="term" value="F:zinc ion binding"/>
    <property type="evidence" value="ECO:0007669"/>
    <property type="project" value="UniProtKB-KW"/>
</dbReference>
<keyword evidence="1" id="KW-0479">Metal-binding</keyword>
<keyword evidence="1" id="KW-0863">Zinc-finger</keyword>
<proteinExistence type="predicted"/>
<protein>
    <recommendedName>
        <fullName evidence="3">B box-type domain-containing protein</fullName>
    </recommendedName>
</protein>
<dbReference type="Proteomes" id="UP000001396">
    <property type="component" value="Unassembled WGS sequence"/>
</dbReference>
<dbReference type="Pfam" id="PF00643">
    <property type="entry name" value="zf-B_box"/>
    <property type="match status" value="1"/>
</dbReference>
<dbReference type="PROSITE" id="PS50119">
    <property type="entry name" value="ZF_BBOX"/>
    <property type="match status" value="1"/>
</dbReference>
<dbReference type="InterPro" id="IPR015915">
    <property type="entry name" value="Kelch-typ_b-propeller"/>
</dbReference>
<keyword evidence="1" id="KW-0862">Zinc</keyword>
<accession>D3BLC5</accession>
<evidence type="ECO:0000256" key="2">
    <source>
        <dbReference type="SAM" id="MobiDB-lite"/>
    </source>
</evidence>
<organism evidence="4 5">
    <name type="scientific">Heterostelium pallidum (strain ATCC 26659 / Pp 5 / PN500)</name>
    <name type="common">Cellular slime mold</name>
    <name type="synonym">Polysphondylium pallidum</name>
    <dbReference type="NCBI Taxonomy" id="670386"/>
    <lineage>
        <taxon>Eukaryota</taxon>
        <taxon>Amoebozoa</taxon>
        <taxon>Evosea</taxon>
        <taxon>Eumycetozoa</taxon>
        <taxon>Dictyostelia</taxon>
        <taxon>Acytosteliales</taxon>
        <taxon>Acytosteliaceae</taxon>
        <taxon>Heterostelium</taxon>
    </lineage>
</organism>
<feature type="compositionally biased region" description="Low complexity" evidence="2">
    <location>
        <begin position="158"/>
        <end position="177"/>
    </location>
</feature>
<name>D3BLC5_HETP5</name>
<gene>
    <name evidence="4" type="ORF">PPL_09358</name>
</gene>
<evidence type="ECO:0000313" key="4">
    <source>
        <dbReference type="EMBL" id="EFA77859.1"/>
    </source>
</evidence>
<dbReference type="Gene3D" id="2.120.10.80">
    <property type="entry name" value="Kelch-type beta propeller"/>
    <property type="match status" value="1"/>
</dbReference>
<dbReference type="Gene3D" id="3.30.160.60">
    <property type="entry name" value="Classic Zinc Finger"/>
    <property type="match status" value="1"/>
</dbReference>
<dbReference type="RefSeq" id="XP_020429987.1">
    <property type="nucleotide sequence ID" value="XM_020580154.1"/>
</dbReference>
<dbReference type="SUPFAM" id="SSF57845">
    <property type="entry name" value="B-box zinc-binding domain"/>
    <property type="match status" value="1"/>
</dbReference>
<feature type="region of interest" description="Disordered" evidence="2">
    <location>
        <begin position="150"/>
        <end position="177"/>
    </location>
</feature>
<feature type="domain" description="B box-type" evidence="3">
    <location>
        <begin position="1"/>
        <end position="38"/>
    </location>
</feature>
<evidence type="ECO:0000313" key="5">
    <source>
        <dbReference type="Proteomes" id="UP000001396"/>
    </source>
</evidence>